<accession>A0A6A6TXP0</accession>
<organism evidence="2 3">
    <name type="scientific">Microthyrium microscopicum</name>
    <dbReference type="NCBI Taxonomy" id="703497"/>
    <lineage>
        <taxon>Eukaryota</taxon>
        <taxon>Fungi</taxon>
        <taxon>Dikarya</taxon>
        <taxon>Ascomycota</taxon>
        <taxon>Pezizomycotina</taxon>
        <taxon>Dothideomycetes</taxon>
        <taxon>Dothideomycetes incertae sedis</taxon>
        <taxon>Microthyriales</taxon>
        <taxon>Microthyriaceae</taxon>
        <taxon>Microthyrium</taxon>
    </lineage>
</organism>
<reference evidence="2" key="1">
    <citation type="journal article" date="2020" name="Stud. Mycol.">
        <title>101 Dothideomycetes genomes: a test case for predicting lifestyles and emergence of pathogens.</title>
        <authorList>
            <person name="Haridas S."/>
            <person name="Albert R."/>
            <person name="Binder M."/>
            <person name="Bloem J."/>
            <person name="Labutti K."/>
            <person name="Salamov A."/>
            <person name="Andreopoulos B."/>
            <person name="Baker S."/>
            <person name="Barry K."/>
            <person name="Bills G."/>
            <person name="Bluhm B."/>
            <person name="Cannon C."/>
            <person name="Castanera R."/>
            <person name="Culley D."/>
            <person name="Daum C."/>
            <person name="Ezra D."/>
            <person name="Gonzalez J."/>
            <person name="Henrissat B."/>
            <person name="Kuo A."/>
            <person name="Liang C."/>
            <person name="Lipzen A."/>
            <person name="Lutzoni F."/>
            <person name="Magnuson J."/>
            <person name="Mondo S."/>
            <person name="Nolan M."/>
            <person name="Ohm R."/>
            <person name="Pangilinan J."/>
            <person name="Park H.-J."/>
            <person name="Ramirez L."/>
            <person name="Alfaro M."/>
            <person name="Sun H."/>
            <person name="Tritt A."/>
            <person name="Yoshinaga Y."/>
            <person name="Zwiers L.-H."/>
            <person name="Turgeon B."/>
            <person name="Goodwin S."/>
            <person name="Spatafora J."/>
            <person name="Crous P."/>
            <person name="Grigoriev I."/>
        </authorList>
    </citation>
    <scope>NUCLEOTIDE SEQUENCE</scope>
    <source>
        <strain evidence="2">CBS 115976</strain>
    </source>
</reference>
<dbReference type="PANTHER" id="PTHR39609:SF2">
    <property type="entry name" value="TRANSCRIPTION FACTOR RFEG"/>
    <property type="match status" value="1"/>
</dbReference>
<sequence length="105" mass="11934">MTYTSSSGSHSYFVPGFGISRVIIQSEIRYMSGPNAIVRPFTLRGRDGFLVTSTSPPLTKEQIEDLKELSRQYERRQAEKAGLDPDWFLNKPVPMSSNSRRDSVY</sequence>
<evidence type="ECO:0000256" key="1">
    <source>
        <dbReference type="SAM" id="MobiDB-lite"/>
    </source>
</evidence>
<gene>
    <name evidence="2" type="ORF">BT63DRAFT_461065</name>
</gene>
<dbReference type="AlphaFoldDB" id="A0A6A6TXP0"/>
<dbReference type="PANTHER" id="PTHR39609">
    <property type="entry name" value="RFEG-RELATED"/>
    <property type="match status" value="1"/>
</dbReference>
<feature type="region of interest" description="Disordered" evidence="1">
    <location>
        <begin position="85"/>
        <end position="105"/>
    </location>
</feature>
<evidence type="ECO:0000313" key="2">
    <source>
        <dbReference type="EMBL" id="KAF2663947.1"/>
    </source>
</evidence>
<name>A0A6A6TXP0_9PEZI</name>
<dbReference type="OrthoDB" id="3827557at2759"/>
<dbReference type="EMBL" id="MU004244">
    <property type="protein sequence ID" value="KAF2663947.1"/>
    <property type="molecule type" value="Genomic_DNA"/>
</dbReference>
<dbReference type="Proteomes" id="UP000799302">
    <property type="component" value="Unassembled WGS sequence"/>
</dbReference>
<keyword evidence="3" id="KW-1185">Reference proteome</keyword>
<proteinExistence type="predicted"/>
<evidence type="ECO:0000313" key="3">
    <source>
        <dbReference type="Proteomes" id="UP000799302"/>
    </source>
</evidence>
<protein>
    <submittedName>
        <fullName evidence="2">Uncharacterized protein</fullName>
    </submittedName>
</protein>